<feature type="compositionally biased region" description="Basic and acidic residues" evidence="1">
    <location>
        <begin position="27"/>
        <end position="42"/>
    </location>
</feature>
<evidence type="ECO:0000256" key="1">
    <source>
        <dbReference type="SAM" id="MobiDB-lite"/>
    </source>
</evidence>
<organism evidence="2 3">
    <name type="scientific">Imhoffiella purpurea</name>
    <dbReference type="NCBI Taxonomy" id="1249627"/>
    <lineage>
        <taxon>Bacteria</taxon>
        <taxon>Pseudomonadati</taxon>
        <taxon>Pseudomonadota</taxon>
        <taxon>Gammaproteobacteria</taxon>
        <taxon>Chromatiales</taxon>
        <taxon>Chromatiaceae</taxon>
        <taxon>Imhoffiella</taxon>
    </lineage>
</organism>
<gene>
    <name evidence="2" type="ORF">D779_4217</name>
</gene>
<sequence length="42" mass="4697">MFGGSVAAPARRIFEPETYRSGLIKSKPRDPEGEFQSNRDAK</sequence>
<keyword evidence="3" id="KW-1185">Reference proteome</keyword>
<name>W9VB47_9GAMM</name>
<evidence type="ECO:0000313" key="3">
    <source>
        <dbReference type="Proteomes" id="UP000019460"/>
    </source>
</evidence>
<reference evidence="2 3" key="1">
    <citation type="submission" date="2012-11" db="EMBL/GenBank/DDBJ databases">
        <title>Genome assembly of Thiorhodococcus sp. AK35.</title>
        <authorList>
            <person name="Nupur N."/>
            <person name="Khatri I."/>
            <person name="Subramanian S."/>
            <person name="Pinnaka A."/>
        </authorList>
    </citation>
    <scope>NUCLEOTIDE SEQUENCE [LARGE SCALE GENOMIC DNA]</scope>
    <source>
        <strain evidence="2 3">AK35</strain>
    </source>
</reference>
<accession>W9VB47</accession>
<dbReference type="STRING" id="1249627.D779_4217"/>
<protein>
    <submittedName>
        <fullName evidence="2">Uncharacterized protein</fullName>
    </submittedName>
</protein>
<dbReference type="EMBL" id="AONC01000009">
    <property type="protein sequence ID" value="EXJ16664.1"/>
    <property type="molecule type" value="Genomic_DNA"/>
</dbReference>
<proteinExistence type="predicted"/>
<dbReference type="AlphaFoldDB" id="W9VB47"/>
<evidence type="ECO:0000313" key="2">
    <source>
        <dbReference type="EMBL" id="EXJ16664.1"/>
    </source>
</evidence>
<feature type="region of interest" description="Disordered" evidence="1">
    <location>
        <begin position="19"/>
        <end position="42"/>
    </location>
</feature>
<dbReference type="Proteomes" id="UP000019460">
    <property type="component" value="Unassembled WGS sequence"/>
</dbReference>
<comment type="caution">
    <text evidence="2">The sequence shown here is derived from an EMBL/GenBank/DDBJ whole genome shotgun (WGS) entry which is preliminary data.</text>
</comment>